<proteinExistence type="predicted"/>
<dbReference type="OrthoDB" id="10654971at2759"/>
<reference evidence="2" key="1">
    <citation type="journal article" date="2013" name="Science">
        <title>Gene transfer from bacteria and archaea facilitated evolution of an extremophilic eukaryote.</title>
        <authorList>
            <person name="Schonknecht G."/>
            <person name="Chen W.H."/>
            <person name="Ternes C.M."/>
            <person name="Barbier G.G."/>
            <person name="Shrestha R.P."/>
            <person name="Stanke M."/>
            <person name="Brautigam A."/>
            <person name="Baker B.J."/>
            <person name="Banfield J.F."/>
            <person name="Garavito R.M."/>
            <person name="Carr K."/>
            <person name="Wilkerson C."/>
            <person name="Rensing S.A."/>
            <person name="Gagneul D."/>
            <person name="Dickenson N.E."/>
            <person name="Oesterhelt C."/>
            <person name="Lercher M.J."/>
            <person name="Weber A.P."/>
        </authorList>
    </citation>
    <scope>NUCLEOTIDE SEQUENCE [LARGE SCALE GENOMIC DNA]</scope>
    <source>
        <strain evidence="2">074W</strain>
    </source>
</reference>
<organism evidence="1 2">
    <name type="scientific">Galdieria sulphuraria</name>
    <name type="common">Red alga</name>
    <dbReference type="NCBI Taxonomy" id="130081"/>
    <lineage>
        <taxon>Eukaryota</taxon>
        <taxon>Rhodophyta</taxon>
        <taxon>Bangiophyceae</taxon>
        <taxon>Galdieriales</taxon>
        <taxon>Galdieriaceae</taxon>
        <taxon>Galdieria</taxon>
    </lineage>
</organism>
<dbReference type="EMBL" id="KB454529">
    <property type="protein sequence ID" value="EME27623.1"/>
    <property type="molecule type" value="Genomic_DNA"/>
</dbReference>
<dbReference type="AlphaFoldDB" id="M2XVD4"/>
<dbReference type="GeneID" id="17086514"/>
<protein>
    <submittedName>
        <fullName evidence="1">Uncharacterized protein</fullName>
    </submittedName>
</protein>
<gene>
    <name evidence="1" type="ORF">Gasu_47690</name>
</gene>
<evidence type="ECO:0000313" key="1">
    <source>
        <dbReference type="EMBL" id="EME27623.1"/>
    </source>
</evidence>
<dbReference type="KEGG" id="gsl:Gasu_47690"/>
<dbReference type="Gramene" id="EME27623">
    <property type="protein sequence ID" value="EME27623"/>
    <property type="gene ID" value="Gasu_47690"/>
</dbReference>
<keyword evidence="2" id="KW-1185">Reference proteome</keyword>
<sequence>MDKFVSCFALSFDSTLYKQCFRFWSKSFIKPLPYLNMIPTSSCNSAVCTYGGFLLSGVTQSCDSVFGRFVDFEIFLPFSFKIDKKKYSIVWRMSLPDLSEDCRLKTVASIVGEKVQVGEKYLKLGKKLLEILHRWLFQKNSPMIFQ</sequence>
<dbReference type="Proteomes" id="UP000030680">
    <property type="component" value="Unassembled WGS sequence"/>
</dbReference>
<accession>M2XVD4</accession>
<dbReference type="RefSeq" id="XP_005704143.1">
    <property type="nucleotide sequence ID" value="XM_005704086.1"/>
</dbReference>
<evidence type="ECO:0000313" key="2">
    <source>
        <dbReference type="Proteomes" id="UP000030680"/>
    </source>
</evidence>
<name>M2XVD4_GALSU</name>